<reference evidence="1 2" key="1">
    <citation type="submission" date="2015-01" db="EMBL/GenBank/DDBJ databases">
        <authorList>
            <person name="Xiang T."/>
            <person name="Song Y."/>
            <person name="Huang L."/>
            <person name="Wang B."/>
            <person name="Wu P."/>
        </authorList>
    </citation>
    <scope>NUCLEOTIDE SEQUENCE [LARGE SCALE GENOMIC DNA]</scope>
    <source>
        <strain evidence="1 2">CcD93</strain>
    </source>
</reference>
<protein>
    <submittedName>
        <fullName evidence="1">Uncharacterized protein</fullName>
    </submittedName>
</protein>
<sequence length="102" mass="11895">MRTYKNITKNVAWILYNNMYLCPRMRVKILIGNTQEFEANSNEEIVLKMKNGGFTASQTISEYMLGYAIRAVHWDNSDIRATDTDSFVEDLIKNKHIEITDK</sequence>
<dbReference type="Proteomes" id="UP000038200">
    <property type="component" value="Unassembled WGS sequence"/>
</dbReference>
<proteinExistence type="predicted"/>
<dbReference type="AlphaFoldDB" id="A0A0B7IWR5"/>
<accession>A0A0B7IWR5</accession>
<dbReference type="RefSeq" id="WP_156127680.1">
    <property type="nucleotide sequence ID" value="NZ_CDOL01000283.1"/>
</dbReference>
<evidence type="ECO:0000313" key="1">
    <source>
        <dbReference type="EMBL" id="CEN54423.1"/>
    </source>
</evidence>
<dbReference type="OrthoDB" id="1454680at2"/>
<evidence type="ECO:0000313" key="2">
    <source>
        <dbReference type="Proteomes" id="UP000038200"/>
    </source>
</evidence>
<name>A0A0B7IWR5_9FLAO</name>
<dbReference type="EMBL" id="CDOL01000283">
    <property type="protein sequence ID" value="CEN54423.1"/>
    <property type="molecule type" value="Genomic_DNA"/>
</dbReference>
<gene>
    <name evidence="1" type="ORF">CCAND93_90007</name>
</gene>
<organism evidence="1 2">
    <name type="scientific">Capnocytophaga canis</name>
    <dbReference type="NCBI Taxonomy" id="1848903"/>
    <lineage>
        <taxon>Bacteria</taxon>
        <taxon>Pseudomonadati</taxon>
        <taxon>Bacteroidota</taxon>
        <taxon>Flavobacteriia</taxon>
        <taxon>Flavobacteriales</taxon>
        <taxon>Flavobacteriaceae</taxon>
        <taxon>Capnocytophaga</taxon>
    </lineage>
</organism>